<dbReference type="PROSITE" id="PS50883">
    <property type="entry name" value="EAL"/>
    <property type="match status" value="1"/>
</dbReference>
<organism evidence="4 5">
    <name type="scientific">Hankyongella ginsenosidimutans</name>
    <dbReference type="NCBI Taxonomy" id="1763828"/>
    <lineage>
        <taxon>Bacteria</taxon>
        <taxon>Pseudomonadati</taxon>
        <taxon>Pseudomonadota</taxon>
        <taxon>Alphaproteobacteria</taxon>
        <taxon>Sphingomonadales</taxon>
        <taxon>Sphingomonadaceae</taxon>
        <taxon>Hankyongella</taxon>
    </lineage>
</organism>
<dbReference type="SMART" id="SM00052">
    <property type="entry name" value="EAL"/>
    <property type="match status" value="1"/>
</dbReference>
<dbReference type="PROSITE" id="PS50887">
    <property type="entry name" value="GGDEF"/>
    <property type="match status" value="1"/>
</dbReference>
<dbReference type="InterPro" id="IPR001633">
    <property type="entry name" value="EAL_dom"/>
</dbReference>
<dbReference type="PANTHER" id="PTHR44757">
    <property type="entry name" value="DIGUANYLATE CYCLASE DGCP"/>
    <property type="match status" value="1"/>
</dbReference>
<dbReference type="PANTHER" id="PTHR44757:SF2">
    <property type="entry name" value="BIOFILM ARCHITECTURE MAINTENANCE PROTEIN MBAA"/>
    <property type="match status" value="1"/>
</dbReference>
<feature type="domain" description="EAL" evidence="2">
    <location>
        <begin position="353"/>
        <end position="601"/>
    </location>
</feature>
<dbReference type="Pfam" id="PF00563">
    <property type="entry name" value="EAL"/>
    <property type="match status" value="1"/>
</dbReference>
<sequence length="619" mass="67511">MLDRDGHTLRATYNGATVQSLIGLLAPTDHAYILKNLSVLNAHNNTLSGFMELKGRVAAISVSQIAPANPYRNPPKAAPTYLMVVKPLNDSLLNQISQTSGLRGLRLAKESARLENSVAVHATDGRIIGVMAWDYEMAGNLVVIMVCLVLMPILGGLSWIVLVASARTRATWIDLCASEARALHMAHHDTLTGLPNRLAFLNALTERMMENGQSIILYFDLDGFKEINDSLGHEAGDSVLRETARRVMEMLGNQHLLARLGGDEFAILMGEDSLSTRADDVASALLSSLVEPFVIAGMAHRIGASIGIARGSLDIDAQEVVRRADVAMYTAKSSGKGRAHWYSNAMDEGRTLRSEIEAELRQALRQGDIKVAYQPIVRSDSHAIICVEALARWTSPTRGVIGPDVFIPIAEQSGLIIELGQHVLREACLAVKDWNIDLAVNISPIQFRHPGLVADILFVLKETGFSASRLELEITEGSLIENSAVAQSMISALREEGIRISLDDFGTGYASIGYLRKFQLDKIKIDKSFTDRIERDRETAMITTAIIALGSALNLPITAEGVETADQAAMLRIAGCRQFQGWLFGKPLFADALEAAFFSKTAAASRLDHDRLRLHQAEI</sequence>
<dbReference type="Proteomes" id="UP000298714">
    <property type="component" value="Chromosome"/>
</dbReference>
<dbReference type="EMBL" id="CP039704">
    <property type="protein sequence ID" value="QCI78844.1"/>
    <property type="molecule type" value="Genomic_DNA"/>
</dbReference>
<keyword evidence="1" id="KW-0472">Membrane</keyword>
<evidence type="ECO:0000313" key="5">
    <source>
        <dbReference type="Proteomes" id="UP000298714"/>
    </source>
</evidence>
<evidence type="ECO:0000259" key="2">
    <source>
        <dbReference type="PROSITE" id="PS50883"/>
    </source>
</evidence>
<dbReference type="AlphaFoldDB" id="A0A4D7BZF9"/>
<reference evidence="5" key="1">
    <citation type="submission" date="2019-04" db="EMBL/GenBank/DDBJ databases">
        <title>Complete genome sequence of Sphingomonas sp. W1-2-3.</title>
        <authorList>
            <person name="Im W.T."/>
        </authorList>
    </citation>
    <scope>NUCLEOTIDE SEQUENCE [LARGE SCALE GENOMIC DNA]</scope>
    <source>
        <strain evidence="5">W1-2-3</strain>
    </source>
</reference>
<dbReference type="SUPFAM" id="SSF141868">
    <property type="entry name" value="EAL domain-like"/>
    <property type="match status" value="1"/>
</dbReference>
<accession>A0A4D7BZF9</accession>
<dbReference type="CDD" id="cd01949">
    <property type="entry name" value="GGDEF"/>
    <property type="match status" value="1"/>
</dbReference>
<evidence type="ECO:0000256" key="1">
    <source>
        <dbReference type="SAM" id="Phobius"/>
    </source>
</evidence>
<dbReference type="KEGG" id="hgn:E6W36_02185"/>
<dbReference type="InterPro" id="IPR029787">
    <property type="entry name" value="Nucleotide_cyclase"/>
</dbReference>
<keyword evidence="5" id="KW-1185">Reference proteome</keyword>
<keyword evidence="1" id="KW-1133">Transmembrane helix</keyword>
<dbReference type="Gene3D" id="3.20.20.450">
    <property type="entry name" value="EAL domain"/>
    <property type="match status" value="1"/>
</dbReference>
<proteinExistence type="predicted"/>
<dbReference type="SMART" id="SM00267">
    <property type="entry name" value="GGDEF"/>
    <property type="match status" value="1"/>
</dbReference>
<dbReference type="NCBIfam" id="TIGR00254">
    <property type="entry name" value="GGDEF"/>
    <property type="match status" value="1"/>
</dbReference>
<feature type="domain" description="GGDEF" evidence="3">
    <location>
        <begin position="212"/>
        <end position="344"/>
    </location>
</feature>
<dbReference type="InterPro" id="IPR000160">
    <property type="entry name" value="GGDEF_dom"/>
</dbReference>
<dbReference type="Pfam" id="PF00990">
    <property type="entry name" value="GGDEF"/>
    <property type="match status" value="1"/>
</dbReference>
<protein>
    <submittedName>
        <fullName evidence="4">Bifunctional diguanylate cyclase/phosphodiesterase</fullName>
    </submittedName>
</protein>
<dbReference type="Gene3D" id="3.30.70.270">
    <property type="match status" value="1"/>
</dbReference>
<evidence type="ECO:0000313" key="4">
    <source>
        <dbReference type="EMBL" id="QCI78844.1"/>
    </source>
</evidence>
<dbReference type="InterPro" id="IPR052155">
    <property type="entry name" value="Biofilm_reg_signaling"/>
</dbReference>
<dbReference type="SUPFAM" id="SSF55073">
    <property type="entry name" value="Nucleotide cyclase"/>
    <property type="match status" value="1"/>
</dbReference>
<dbReference type="InterPro" id="IPR035919">
    <property type="entry name" value="EAL_sf"/>
</dbReference>
<keyword evidence="1" id="KW-0812">Transmembrane</keyword>
<feature type="transmembrane region" description="Helical" evidence="1">
    <location>
        <begin position="141"/>
        <end position="162"/>
    </location>
</feature>
<evidence type="ECO:0000259" key="3">
    <source>
        <dbReference type="PROSITE" id="PS50887"/>
    </source>
</evidence>
<dbReference type="InterPro" id="IPR043128">
    <property type="entry name" value="Rev_trsase/Diguanyl_cyclase"/>
</dbReference>
<name>A0A4D7BZF9_9SPHN</name>
<dbReference type="CDD" id="cd01948">
    <property type="entry name" value="EAL"/>
    <property type="match status" value="1"/>
</dbReference>
<gene>
    <name evidence="4" type="ORF">E6W36_02185</name>
</gene>